<name>A0ABD2PW99_9PLAT</name>
<keyword evidence="3" id="KW-1185">Reference proteome</keyword>
<organism evidence="2 3">
    <name type="scientific">Cichlidogyrus casuarinus</name>
    <dbReference type="NCBI Taxonomy" id="1844966"/>
    <lineage>
        <taxon>Eukaryota</taxon>
        <taxon>Metazoa</taxon>
        <taxon>Spiralia</taxon>
        <taxon>Lophotrochozoa</taxon>
        <taxon>Platyhelminthes</taxon>
        <taxon>Monogenea</taxon>
        <taxon>Monopisthocotylea</taxon>
        <taxon>Dactylogyridea</taxon>
        <taxon>Ancyrocephalidae</taxon>
        <taxon>Cichlidogyrus</taxon>
    </lineage>
</organism>
<evidence type="ECO:0000259" key="1">
    <source>
        <dbReference type="Pfam" id="PF01593"/>
    </source>
</evidence>
<gene>
    <name evidence="2" type="ORF">Ciccas_009726</name>
</gene>
<dbReference type="AlphaFoldDB" id="A0ABD2PW99"/>
<protein>
    <recommendedName>
        <fullName evidence="1">Amine oxidase domain-containing protein</fullName>
    </recommendedName>
</protein>
<dbReference type="SUPFAM" id="SSF54373">
    <property type="entry name" value="FAD-linked reductases, C-terminal domain"/>
    <property type="match status" value="1"/>
</dbReference>
<dbReference type="InterPro" id="IPR050281">
    <property type="entry name" value="Flavin_monoamine_oxidase"/>
</dbReference>
<sequence length="483" mass="54041">MREKRCKVLIVGAGIAGLTAAKTLVEEDLHDFLIIEPRDYLGGRVAAVEFADHTFPIGPAFLHGLKLNPLAEIAKDLGLLSYPDHFSKSCDNNKYKLICRSLVTGSEVTANYRQARGKFDVANKDLMDLYSRMDSISLMEDSFFNDDNDEVLEKSLESCGWKSATAAERLVENLFIDIASGGSASHFSTKAYLAFDALYELDDVPRDSYLLDGEAFKKCVHEIARRANLFSTNEEKLLLNVSCKCIDYSSGDSVLVTLSDGQLIHANHVIVTVPCHLLLPQNGPMINFVPPLTEQKISAFSKVRYSNYQRIFVQFESVFWDDDHSVILVANDTEEALKQDFSDPLHPSKFCCYWQNAHYLYRLSGVAEPPKVLIAHVTGDWATKTLQMTKQELISKLLKFFSSLYKTQVEIKDVLVASWAQDPYARGSFAYFTAPLKRQDVDALKRSIDNRIHFAGDAFDLRCAGASQSAYFSGIRAAENASI</sequence>
<evidence type="ECO:0000313" key="2">
    <source>
        <dbReference type="EMBL" id="KAL3311690.1"/>
    </source>
</evidence>
<dbReference type="PANTHER" id="PTHR10742">
    <property type="entry name" value="FLAVIN MONOAMINE OXIDASE"/>
    <property type="match status" value="1"/>
</dbReference>
<dbReference type="InterPro" id="IPR036188">
    <property type="entry name" value="FAD/NAD-bd_sf"/>
</dbReference>
<evidence type="ECO:0000313" key="3">
    <source>
        <dbReference type="Proteomes" id="UP001626550"/>
    </source>
</evidence>
<reference evidence="2 3" key="1">
    <citation type="submission" date="2024-11" db="EMBL/GenBank/DDBJ databases">
        <title>Adaptive evolution of stress response genes in parasites aligns with host niche diversity.</title>
        <authorList>
            <person name="Hahn C."/>
            <person name="Resl P."/>
        </authorList>
    </citation>
    <scope>NUCLEOTIDE SEQUENCE [LARGE SCALE GENOMIC DNA]</scope>
    <source>
        <strain evidence="2">EGGRZ-B1_66</strain>
        <tissue evidence="2">Body</tissue>
    </source>
</reference>
<proteinExistence type="predicted"/>
<accession>A0ABD2PW99</accession>
<dbReference type="Gene3D" id="3.90.660.10">
    <property type="match status" value="1"/>
</dbReference>
<dbReference type="SUPFAM" id="SSF51905">
    <property type="entry name" value="FAD/NAD(P)-binding domain"/>
    <property type="match status" value="1"/>
</dbReference>
<comment type="caution">
    <text evidence="2">The sequence shown here is derived from an EMBL/GenBank/DDBJ whole genome shotgun (WGS) entry which is preliminary data.</text>
</comment>
<dbReference type="Proteomes" id="UP001626550">
    <property type="component" value="Unassembled WGS sequence"/>
</dbReference>
<dbReference type="Gene3D" id="3.50.50.60">
    <property type="entry name" value="FAD/NAD(P)-binding domain"/>
    <property type="match status" value="1"/>
</dbReference>
<dbReference type="EMBL" id="JBJKFK010002066">
    <property type="protein sequence ID" value="KAL3311690.1"/>
    <property type="molecule type" value="Genomic_DNA"/>
</dbReference>
<dbReference type="InterPro" id="IPR002937">
    <property type="entry name" value="Amino_oxidase"/>
</dbReference>
<dbReference type="PANTHER" id="PTHR10742:SF410">
    <property type="entry name" value="LYSINE-SPECIFIC HISTONE DEMETHYLASE 2"/>
    <property type="match status" value="1"/>
</dbReference>
<dbReference type="Pfam" id="PF01593">
    <property type="entry name" value="Amino_oxidase"/>
    <property type="match status" value="1"/>
</dbReference>
<feature type="domain" description="Amine oxidase" evidence="1">
    <location>
        <begin position="15"/>
        <end position="480"/>
    </location>
</feature>